<feature type="transmembrane region" description="Helical" evidence="1">
    <location>
        <begin position="118"/>
        <end position="136"/>
    </location>
</feature>
<accession>A0A6A6BNW1</accession>
<keyword evidence="1" id="KW-0472">Membrane</keyword>
<dbReference type="EMBL" id="ML995478">
    <property type="protein sequence ID" value="KAF2144924.1"/>
    <property type="molecule type" value="Genomic_DNA"/>
</dbReference>
<sequence length="243" mass="25517">MVNGQAYALEGEAGKGAGLGWAGRWAGSASGSPAGCGCATVWRACAARSTQCVPVFGRGWVGVGVGVGVGGGGDGGGGVRFVLCFVGWLVGGWVSGRRTADGGRRGGQKTEDGGCMEVGGSLFVCLFVVYSFLLFIREELPTSEFRRIFFTLTASSIAVLFFTDTPNQHITPYPFTRPTTQTRPLPKAKKACVRAKSSQMPIQPHKQSPSVISAAYALLCNPRNSNGGDTRHVSVIGHWTALR</sequence>
<dbReference type="RefSeq" id="XP_033400636.1">
    <property type="nucleotide sequence ID" value="XM_033545407.1"/>
</dbReference>
<proteinExistence type="predicted"/>
<keyword evidence="1" id="KW-0812">Transmembrane</keyword>
<evidence type="ECO:0000313" key="3">
    <source>
        <dbReference type="Proteomes" id="UP000799438"/>
    </source>
</evidence>
<reference evidence="2" key="1">
    <citation type="journal article" date="2020" name="Stud. Mycol.">
        <title>101 Dothideomycetes genomes: a test case for predicting lifestyles and emergence of pathogens.</title>
        <authorList>
            <person name="Haridas S."/>
            <person name="Albert R."/>
            <person name="Binder M."/>
            <person name="Bloem J."/>
            <person name="Labutti K."/>
            <person name="Salamov A."/>
            <person name="Andreopoulos B."/>
            <person name="Baker S."/>
            <person name="Barry K."/>
            <person name="Bills G."/>
            <person name="Bluhm B."/>
            <person name="Cannon C."/>
            <person name="Castanera R."/>
            <person name="Culley D."/>
            <person name="Daum C."/>
            <person name="Ezra D."/>
            <person name="Gonzalez J."/>
            <person name="Henrissat B."/>
            <person name="Kuo A."/>
            <person name="Liang C."/>
            <person name="Lipzen A."/>
            <person name="Lutzoni F."/>
            <person name="Magnuson J."/>
            <person name="Mondo S."/>
            <person name="Nolan M."/>
            <person name="Ohm R."/>
            <person name="Pangilinan J."/>
            <person name="Park H.-J."/>
            <person name="Ramirez L."/>
            <person name="Alfaro M."/>
            <person name="Sun H."/>
            <person name="Tritt A."/>
            <person name="Yoshinaga Y."/>
            <person name="Zwiers L.-H."/>
            <person name="Turgeon B."/>
            <person name="Goodwin S."/>
            <person name="Spatafora J."/>
            <person name="Crous P."/>
            <person name="Grigoriev I."/>
        </authorList>
    </citation>
    <scope>NUCLEOTIDE SEQUENCE</scope>
    <source>
        <strain evidence="2">CBS 121167</strain>
    </source>
</reference>
<dbReference type="Proteomes" id="UP000799438">
    <property type="component" value="Unassembled WGS sequence"/>
</dbReference>
<evidence type="ECO:0000256" key="1">
    <source>
        <dbReference type="SAM" id="Phobius"/>
    </source>
</evidence>
<name>A0A6A6BNW1_9PEZI</name>
<gene>
    <name evidence="2" type="ORF">K452DRAFT_343429</name>
</gene>
<keyword evidence="3" id="KW-1185">Reference proteome</keyword>
<evidence type="ECO:0000313" key="2">
    <source>
        <dbReference type="EMBL" id="KAF2144924.1"/>
    </source>
</evidence>
<protein>
    <submittedName>
        <fullName evidence="2">Uncharacterized protein</fullName>
    </submittedName>
</protein>
<organism evidence="2 3">
    <name type="scientific">Aplosporella prunicola CBS 121167</name>
    <dbReference type="NCBI Taxonomy" id="1176127"/>
    <lineage>
        <taxon>Eukaryota</taxon>
        <taxon>Fungi</taxon>
        <taxon>Dikarya</taxon>
        <taxon>Ascomycota</taxon>
        <taxon>Pezizomycotina</taxon>
        <taxon>Dothideomycetes</taxon>
        <taxon>Dothideomycetes incertae sedis</taxon>
        <taxon>Botryosphaeriales</taxon>
        <taxon>Aplosporellaceae</taxon>
        <taxon>Aplosporella</taxon>
    </lineage>
</organism>
<dbReference type="GeneID" id="54302913"/>
<dbReference type="AlphaFoldDB" id="A0A6A6BNW1"/>
<keyword evidence="1" id="KW-1133">Transmembrane helix</keyword>